<feature type="domain" description="CHRD" evidence="11">
    <location>
        <begin position="203"/>
        <end position="328"/>
    </location>
</feature>
<dbReference type="PROSITE" id="PS50933">
    <property type="entry name" value="CHRD"/>
    <property type="match status" value="4"/>
</dbReference>
<gene>
    <name evidence="13" type="primary">CHRD</name>
</gene>
<dbReference type="SMART" id="SM00754">
    <property type="entry name" value="CHRD"/>
    <property type="match status" value="4"/>
</dbReference>
<dbReference type="Gene3D" id="6.20.200.20">
    <property type="match status" value="3"/>
</dbReference>
<evidence type="ECO:0000313" key="13">
    <source>
        <dbReference type="RefSeq" id="XP_015282306.1"/>
    </source>
</evidence>
<evidence type="ECO:0000256" key="5">
    <source>
        <dbReference type="ARBA" id="ARBA00022525"/>
    </source>
</evidence>
<dbReference type="PROSITE" id="PS01208">
    <property type="entry name" value="VWFC_1"/>
    <property type="match status" value="3"/>
</dbReference>
<feature type="domain" description="VWFC" evidence="10">
    <location>
        <begin position="78"/>
        <end position="154"/>
    </location>
</feature>
<evidence type="ECO:0000313" key="12">
    <source>
        <dbReference type="Proteomes" id="UP000694871"/>
    </source>
</evidence>
<dbReference type="RefSeq" id="XP_015282306.1">
    <property type="nucleotide sequence ID" value="XM_015426820.1"/>
</dbReference>
<sequence length="996" mass="109621">MARGPGEEAGLELTSGQKRVGGENQGSTTSGRRVHTDSTADSPLGPPTGRDALHIDQPSGWHRRRGLAGGLKAPSPVAGCSFGGRFYALEDTWHPDLGEPFGVMHCVVCYCEPQKSRRGKPTGKVSCKNIKHDCPTLPCAESVLLPGHCCRTCPKAVLSTPEKRPAEPLFDNFEYFQDKEDDLHRNYNDRAYLSSEDLARDDSRTDFVALLTSGSEPWVPASNAVAKGRFSLVRPGQYLLHPLAQFCLFSHRLAQPSRVRFTEAEGTVLFEHPVQKGASPQDGMICGVWRNLQKSSVRLLKVDQLRVSLVTKSHPAGEIRGKIMKHRALLAETFSAILTSVDPTHLGMGGIAMLTLSDTENNLHFVLVTKGLLESADRKSPGLPLRVQILHQDRVLREVSANVSLQDPDFAEVLTGLSSREMAWLAQGQLKIAVEVEGRFRRQVAGHVTARTSCDTIQSVLCGRDALMPTHTGAVGSAKLTLHANGTLEYQVQVAGTGSKVTGITLETKPRRRNKRNILYDMTPSYRDGMASGIWEELSGREVHMLLQNELFLNVATRDFEEGELRGQINALPYSGLPARHRELPIPLAGHFVSPPVRAGSAGHAWVSLDDHCHLHYEIVVAGLGRADDGTVSAHLHGFAELGELQESSSREHKRLLRGFYGTEAQGVVKDLDQELLRHLARGTAFLQVSTKANPRGEIRGKVHVPNHCEAGGIRLAPGDPEDELPEDPVPKNPEELKSGPNSCFFEGQHRPHGSHWAPDYDKKCSICSCQKRTVICDPVLCQPLNCSQPVLPEDQCCPVCEERREVLEGQTAEKARDSSEGCYFDGDKTWRAAGTRWHPVVPPFGLIKCAVCTCKGATGEVHCEKVQCPRLTCTNPIRASPSDCCKQCPASEQSPVLLSDMMQADGPRACRFGRQWYMHNESWHPTVPPFGEMKCITCWCVSGETHCQRQECSPASCSREGRTENACCSKCQVPEDLPEEAPEMLQEEAKNSWRR</sequence>
<dbReference type="Proteomes" id="UP000694871">
    <property type="component" value="Unplaced"/>
</dbReference>
<proteinExistence type="inferred from homology"/>
<feature type="domain" description="CHRD" evidence="11">
    <location>
        <begin position="580"/>
        <end position="708"/>
    </location>
</feature>
<dbReference type="PANTHER" id="PTHR46526">
    <property type="entry name" value="CHORDIN"/>
    <property type="match status" value="1"/>
</dbReference>
<protein>
    <recommendedName>
        <fullName evidence="3 8">Chordin</fullName>
    </recommendedName>
</protein>
<dbReference type="PANTHER" id="PTHR46526:SF1">
    <property type="entry name" value="CHORDIN"/>
    <property type="match status" value="1"/>
</dbReference>
<feature type="region of interest" description="Disordered" evidence="9">
    <location>
        <begin position="1"/>
        <end position="68"/>
    </location>
</feature>
<dbReference type="SUPFAM" id="SSF57603">
    <property type="entry name" value="FnI-like domain"/>
    <property type="match status" value="4"/>
</dbReference>
<comment type="similarity">
    <text evidence="2 8">Belongs to the chordin family.</text>
</comment>
<dbReference type="SMART" id="SM00214">
    <property type="entry name" value="VWC"/>
    <property type="match status" value="4"/>
</dbReference>
<keyword evidence="7" id="KW-0325">Glycoprotein</keyword>
<accession>A0ABM1L8L9</accession>
<evidence type="ECO:0000256" key="9">
    <source>
        <dbReference type="SAM" id="MobiDB-lite"/>
    </source>
</evidence>
<dbReference type="PIRSF" id="PIRSF002496">
    <property type="entry name" value="Chordin"/>
    <property type="match status" value="1"/>
</dbReference>
<comment type="subcellular location">
    <subcellularLocation>
        <location evidence="1">Secreted</location>
    </subcellularLocation>
</comment>
<keyword evidence="4 8" id="KW-0217">Developmental protein</keyword>
<evidence type="ECO:0000259" key="11">
    <source>
        <dbReference type="PROSITE" id="PS50933"/>
    </source>
</evidence>
<organism evidence="12 13">
    <name type="scientific">Gekko japonicus</name>
    <name type="common">Schlegel's Japanese gecko</name>
    <dbReference type="NCBI Taxonomy" id="146911"/>
    <lineage>
        <taxon>Eukaryota</taxon>
        <taxon>Metazoa</taxon>
        <taxon>Chordata</taxon>
        <taxon>Craniata</taxon>
        <taxon>Vertebrata</taxon>
        <taxon>Euteleostomi</taxon>
        <taxon>Lepidosauria</taxon>
        <taxon>Squamata</taxon>
        <taxon>Bifurcata</taxon>
        <taxon>Gekkota</taxon>
        <taxon>Gekkonidae</taxon>
        <taxon>Gekkoninae</taxon>
        <taxon>Gekko</taxon>
    </lineage>
</organism>
<evidence type="ECO:0000256" key="7">
    <source>
        <dbReference type="ARBA" id="ARBA00023180"/>
    </source>
</evidence>
<feature type="domain" description="VWFC" evidence="10">
    <location>
        <begin position="742"/>
        <end position="802"/>
    </location>
</feature>
<reference evidence="13" key="1">
    <citation type="submission" date="2025-08" db="UniProtKB">
        <authorList>
            <consortium name="RefSeq"/>
        </authorList>
    </citation>
    <scope>IDENTIFICATION</scope>
</reference>
<feature type="compositionally biased region" description="Polar residues" evidence="9">
    <location>
        <begin position="25"/>
        <end position="41"/>
    </location>
</feature>
<evidence type="ECO:0000256" key="1">
    <source>
        <dbReference type="ARBA" id="ARBA00004613"/>
    </source>
</evidence>
<evidence type="ECO:0000259" key="10">
    <source>
        <dbReference type="PROSITE" id="PS50184"/>
    </source>
</evidence>
<feature type="domain" description="CHRD" evidence="11">
    <location>
        <begin position="453"/>
        <end position="574"/>
    </location>
</feature>
<dbReference type="GeneID" id="107123570"/>
<keyword evidence="12" id="KW-1185">Reference proteome</keyword>
<dbReference type="Pfam" id="PF07452">
    <property type="entry name" value="CHRD"/>
    <property type="match status" value="3"/>
</dbReference>
<dbReference type="InterPro" id="IPR016353">
    <property type="entry name" value="Chordin"/>
</dbReference>
<feature type="domain" description="CHRD" evidence="11">
    <location>
        <begin position="330"/>
        <end position="452"/>
    </location>
</feature>
<feature type="region of interest" description="Disordered" evidence="9">
    <location>
        <begin position="711"/>
        <end position="739"/>
    </location>
</feature>
<keyword evidence="6" id="KW-0677">Repeat</keyword>
<evidence type="ECO:0000256" key="6">
    <source>
        <dbReference type="ARBA" id="ARBA00022737"/>
    </source>
</evidence>
<keyword evidence="5" id="KW-0964">Secreted</keyword>
<evidence type="ECO:0000256" key="2">
    <source>
        <dbReference type="ARBA" id="ARBA00007156"/>
    </source>
</evidence>
<feature type="compositionally biased region" description="Basic and acidic residues" evidence="9">
    <location>
        <begin position="729"/>
        <end position="738"/>
    </location>
</feature>
<name>A0ABM1L8L9_GEKJA</name>
<feature type="domain" description="VWFC" evidence="10">
    <location>
        <begin position="821"/>
        <end position="890"/>
    </location>
</feature>
<dbReference type="InterPro" id="IPR010895">
    <property type="entry name" value="CHRD"/>
</dbReference>
<evidence type="ECO:0000256" key="8">
    <source>
        <dbReference type="PIRNR" id="PIRNR002496"/>
    </source>
</evidence>
<dbReference type="InterPro" id="IPR001007">
    <property type="entry name" value="VWF_dom"/>
</dbReference>
<evidence type="ECO:0000256" key="4">
    <source>
        <dbReference type="ARBA" id="ARBA00022473"/>
    </source>
</evidence>
<evidence type="ECO:0000256" key="3">
    <source>
        <dbReference type="ARBA" id="ARBA00016968"/>
    </source>
</evidence>
<dbReference type="InterPro" id="IPR052278">
    <property type="entry name" value="Chordin-like_regulators"/>
</dbReference>
<dbReference type="Pfam" id="PF00093">
    <property type="entry name" value="VWC"/>
    <property type="match status" value="3"/>
</dbReference>
<dbReference type="PROSITE" id="PS50184">
    <property type="entry name" value="VWFC_2"/>
    <property type="match status" value="3"/>
</dbReference>